<evidence type="ECO:0000256" key="1">
    <source>
        <dbReference type="ARBA" id="ARBA00003456"/>
    </source>
</evidence>
<evidence type="ECO:0000256" key="6">
    <source>
        <dbReference type="ARBA" id="ARBA00023065"/>
    </source>
</evidence>
<keyword evidence="8 10" id="KW-0139">CF(1)</keyword>
<reference evidence="11 12" key="1">
    <citation type="journal article" date="2016" name="Nat. Commun.">
        <title>Thousands of microbial genomes shed light on interconnected biogeochemical processes in an aquifer system.</title>
        <authorList>
            <person name="Anantharaman K."/>
            <person name="Brown C.T."/>
            <person name="Hug L.A."/>
            <person name="Sharon I."/>
            <person name="Castelle C.J."/>
            <person name="Probst A.J."/>
            <person name="Thomas B.C."/>
            <person name="Singh A."/>
            <person name="Wilkins M.J."/>
            <person name="Karaoz U."/>
            <person name="Brodie E.L."/>
            <person name="Williams K.H."/>
            <person name="Hubbard S.S."/>
            <person name="Banfield J.F."/>
        </authorList>
    </citation>
    <scope>NUCLEOTIDE SEQUENCE [LARGE SCALE GENOMIC DNA]</scope>
</reference>
<name>A0A1G2B8J0_9BACT</name>
<keyword evidence="10" id="KW-1003">Cell membrane</keyword>
<dbReference type="NCBIfam" id="TIGR01146">
    <property type="entry name" value="ATPsyn_F1gamma"/>
    <property type="match status" value="1"/>
</dbReference>
<keyword evidence="6 10" id="KW-0406">Ion transport</keyword>
<comment type="subunit">
    <text evidence="10">F-type ATPases have 2 components, CF(1) - the catalytic core - and CF(0) - the membrane proton channel. CF(1) has five subunits: alpha(3), beta(3), gamma(1), delta(1), epsilon(1). CF(0) has three main subunits: a, b and c.</text>
</comment>
<evidence type="ECO:0000256" key="8">
    <source>
        <dbReference type="ARBA" id="ARBA00023196"/>
    </source>
</evidence>
<dbReference type="PANTHER" id="PTHR11693">
    <property type="entry name" value="ATP SYNTHASE GAMMA CHAIN"/>
    <property type="match status" value="1"/>
</dbReference>
<dbReference type="InterPro" id="IPR000131">
    <property type="entry name" value="ATP_synth_F1_gsu"/>
</dbReference>
<keyword evidence="4 10" id="KW-0813">Transport</keyword>
<dbReference type="Gene3D" id="3.40.1380.10">
    <property type="match status" value="1"/>
</dbReference>
<protein>
    <recommendedName>
        <fullName evidence="10">ATP synthase gamma chain</fullName>
    </recommendedName>
    <alternativeName>
        <fullName evidence="10">ATP synthase F1 sector gamma subunit</fullName>
    </alternativeName>
    <alternativeName>
        <fullName evidence="10">F-ATPase gamma subunit</fullName>
    </alternativeName>
</protein>
<dbReference type="HAMAP" id="MF_00815">
    <property type="entry name" value="ATP_synth_gamma_bact"/>
    <property type="match status" value="1"/>
</dbReference>
<evidence type="ECO:0000256" key="5">
    <source>
        <dbReference type="ARBA" id="ARBA00022781"/>
    </source>
</evidence>
<proteinExistence type="inferred from homology"/>
<dbReference type="Proteomes" id="UP000176952">
    <property type="component" value="Unassembled WGS sequence"/>
</dbReference>
<dbReference type="Pfam" id="PF00231">
    <property type="entry name" value="ATP-synt"/>
    <property type="match status" value="1"/>
</dbReference>
<gene>
    <name evidence="10" type="primary">atpG</name>
    <name evidence="11" type="ORF">A3F54_05740</name>
</gene>
<comment type="caution">
    <text evidence="11">The sequence shown here is derived from an EMBL/GenBank/DDBJ whole genome shotgun (WGS) entry which is preliminary data.</text>
</comment>
<dbReference type="AlphaFoldDB" id="A0A1G2B8J0"/>
<dbReference type="InterPro" id="IPR035968">
    <property type="entry name" value="ATP_synth_F1_ATPase_gsu"/>
</dbReference>
<dbReference type="GO" id="GO:0042777">
    <property type="term" value="P:proton motive force-driven plasma membrane ATP synthesis"/>
    <property type="evidence" value="ECO:0007669"/>
    <property type="project" value="UniProtKB-UniRule"/>
</dbReference>
<evidence type="ECO:0000313" key="12">
    <source>
        <dbReference type="Proteomes" id="UP000176952"/>
    </source>
</evidence>
<evidence type="ECO:0000256" key="4">
    <source>
        <dbReference type="ARBA" id="ARBA00022448"/>
    </source>
</evidence>
<evidence type="ECO:0000256" key="2">
    <source>
        <dbReference type="ARBA" id="ARBA00004170"/>
    </source>
</evidence>
<dbReference type="GO" id="GO:0005886">
    <property type="term" value="C:plasma membrane"/>
    <property type="evidence" value="ECO:0007669"/>
    <property type="project" value="UniProtKB-SubCell"/>
</dbReference>
<dbReference type="SUPFAM" id="SSF52943">
    <property type="entry name" value="ATP synthase (F1-ATPase), gamma subunit"/>
    <property type="match status" value="1"/>
</dbReference>
<evidence type="ECO:0000256" key="3">
    <source>
        <dbReference type="ARBA" id="ARBA00007681"/>
    </source>
</evidence>
<dbReference type="PANTHER" id="PTHR11693:SF22">
    <property type="entry name" value="ATP SYNTHASE SUBUNIT GAMMA, MITOCHONDRIAL"/>
    <property type="match status" value="1"/>
</dbReference>
<dbReference type="Gene3D" id="1.10.287.80">
    <property type="entry name" value="ATP synthase, gamma subunit, helix hairpin domain"/>
    <property type="match status" value="2"/>
</dbReference>
<dbReference type="GO" id="GO:0046933">
    <property type="term" value="F:proton-transporting ATP synthase activity, rotational mechanism"/>
    <property type="evidence" value="ECO:0007669"/>
    <property type="project" value="UniProtKB-UniRule"/>
</dbReference>
<comment type="function">
    <text evidence="1 10">Produces ATP from ADP in the presence of a proton gradient across the membrane. The gamma chain is believed to be important in regulating ATPase activity and the flow of protons through the CF(0) complex.</text>
</comment>
<comment type="subcellular location">
    <subcellularLocation>
        <location evidence="10">Cell membrane</location>
        <topology evidence="10">Peripheral membrane protein</topology>
    </subcellularLocation>
    <subcellularLocation>
        <location evidence="2">Membrane</location>
        <topology evidence="2">Peripheral membrane protein</topology>
    </subcellularLocation>
</comment>
<accession>A0A1G2B8J0</accession>
<dbReference type="EMBL" id="MHKD01000013">
    <property type="protein sequence ID" value="OGY84580.1"/>
    <property type="molecule type" value="Genomic_DNA"/>
</dbReference>
<dbReference type="PRINTS" id="PR00126">
    <property type="entry name" value="ATPASEGAMMA"/>
</dbReference>
<dbReference type="GO" id="GO:0045259">
    <property type="term" value="C:proton-transporting ATP synthase complex"/>
    <property type="evidence" value="ECO:0007669"/>
    <property type="project" value="UniProtKB-KW"/>
</dbReference>
<evidence type="ECO:0000256" key="9">
    <source>
        <dbReference type="ARBA" id="ARBA00023310"/>
    </source>
</evidence>
<keyword evidence="9 10" id="KW-0066">ATP synthesis</keyword>
<evidence type="ECO:0000313" key="11">
    <source>
        <dbReference type="EMBL" id="OGY84580.1"/>
    </source>
</evidence>
<organism evidence="11 12">
    <name type="scientific">Candidatus Kerfeldbacteria bacterium RIFCSPHIGHO2_12_FULL_48_17</name>
    <dbReference type="NCBI Taxonomy" id="1798542"/>
    <lineage>
        <taxon>Bacteria</taxon>
        <taxon>Candidatus Kerfeldiibacteriota</taxon>
    </lineage>
</organism>
<keyword evidence="5 10" id="KW-0375">Hydrogen ion transport</keyword>
<sequence>MPGGGLLDIRKRIKSVKNTRQVTKAMEAVAASKMRKAVDRAQSAKEYVRLATEMISNIGTATKAQMHRFVQKKEGKKLLLLLVTSDRGLCGSYNANVIKVALAKMEEKGQENIDVVCMGKKGQQAMRRISKEFTASFSPIDKPDSQNTLEISQYLTDTYLKGDYHKAYIAFTDFQSTMKQEAVVKQILPISEDIEEVAGPEENAVGKAQNQAASGSGPGSGSAYVAETEYLFEPTDKAILEKMIPRLIEIQVYQTILESLASEHLSRMMAMRNATDSASDMIDELTLTYNQARQSAITQEIAEISAGKAALAQ</sequence>
<comment type="similarity">
    <text evidence="3 10">Belongs to the ATPase gamma chain family.</text>
</comment>
<dbReference type="CDD" id="cd12151">
    <property type="entry name" value="F1-ATPase_gamma"/>
    <property type="match status" value="1"/>
</dbReference>
<dbReference type="STRING" id="1798542.A3F54_05740"/>
<dbReference type="GO" id="GO:0005524">
    <property type="term" value="F:ATP binding"/>
    <property type="evidence" value="ECO:0007669"/>
    <property type="project" value="UniProtKB-UniRule"/>
</dbReference>
<keyword evidence="7 10" id="KW-0472">Membrane</keyword>
<evidence type="ECO:0000256" key="10">
    <source>
        <dbReference type="HAMAP-Rule" id="MF_00815"/>
    </source>
</evidence>
<evidence type="ECO:0000256" key="7">
    <source>
        <dbReference type="ARBA" id="ARBA00023136"/>
    </source>
</evidence>